<reference evidence="3" key="1">
    <citation type="journal article" date="2023" name="Mol. Phylogenet. Evol.">
        <title>Genome-scale phylogeny and comparative genomics of the fungal order Sordariales.</title>
        <authorList>
            <person name="Hensen N."/>
            <person name="Bonometti L."/>
            <person name="Westerberg I."/>
            <person name="Brannstrom I.O."/>
            <person name="Guillou S."/>
            <person name="Cros-Aarteil S."/>
            <person name="Calhoun S."/>
            <person name="Haridas S."/>
            <person name="Kuo A."/>
            <person name="Mondo S."/>
            <person name="Pangilinan J."/>
            <person name="Riley R."/>
            <person name="LaButti K."/>
            <person name="Andreopoulos B."/>
            <person name="Lipzen A."/>
            <person name="Chen C."/>
            <person name="Yan M."/>
            <person name="Daum C."/>
            <person name="Ng V."/>
            <person name="Clum A."/>
            <person name="Steindorff A."/>
            <person name="Ohm R.A."/>
            <person name="Martin F."/>
            <person name="Silar P."/>
            <person name="Natvig D.O."/>
            <person name="Lalanne C."/>
            <person name="Gautier V."/>
            <person name="Ament-Velasquez S.L."/>
            <person name="Kruys A."/>
            <person name="Hutchinson M.I."/>
            <person name="Powell A.J."/>
            <person name="Barry K."/>
            <person name="Miller A.N."/>
            <person name="Grigoriev I.V."/>
            <person name="Debuchy R."/>
            <person name="Gladieux P."/>
            <person name="Hiltunen Thoren M."/>
            <person name="Johannesson H."/>
        </authorList>
    </citation>
    <scope>NUCLEOTIDE SEQUENCE</scope>
    <source>
        <strain evidence="3">CBS 118394</strain>
    </source>
</reference>
<protein>
    <submittedName>
        <fullName evidence="3">Alpha-1,3-glucanase/mutanase</fullName>
    </submittedName>
</protein>
<dbReference type="Proteomes" id="UP001283341">
    <property type="component" value="Unassembled WGS sequence"/>
</dbReference>
<dbReference type="InterPro" id="IPR005197">
    <property type="entry name" value="Glyco_hydro_71"/>
</dbReference>
<evidence type="ECO:0000313" key="4">
    <source>
        <dbReference type="Proteomes" id="UP001283341"/>
    </source>
</evidence>
<sequence length="606" mass="65759">MKSFFQLAPWLGAATLLAGLFSPAVAAPTVETRSLEARASPDRLVFAHFMIGIVEPRGRGDWDEDMKRAKAAGIDAFALNIGQDKHTDRQLDLAYNSAADNGMKVFISFDFNIWKKDSEAVLMGQKIAQFAKYPAQLRVDGKVFVSTFQGDGLNVRAMRDAVGQPIFFAPNFASWATPSSSELDAAFNWVGWLTNGYNRAPSRGSSLTVEDGDRTYKNWLGGKPYIAPVSPWFSTHYGTEVSYSKNWVMPGDLVWFNRWNEILKSSPPYLEIVSWNDYGESHYIGPLSSKHDDDGNSKWINDMPHDGWLEMAKPFIQAYHDGANSVNNYIKKDQLIYWYRPTLKSLNCDATDTTMGWADNSTGNYYNGRPNGFDSFEDAVFVVSLLTQPGTVTVTSGGNNPITYSAPAGAFAQKIPMGVGQQRFDLSRNGQSVFSGTSLKDISNICPCGLYNWNAYVGMLPFEPFGVLDSTALGMFSKGLKVDCKPSPTLDGRGGAAAPTSNPPTGNPPVDSPPGPAPTNCNGGTVKKGVSENFKGLCEVSCGLNYCPSDVCVCTSTGAPANTPWDKPAGCPLPGLGDGYKGLCSFACGHNYCPPTACTWDNCSTK</sequence>
<dbReference type="Pfam" id="PF03659">
    <property type="entry name" value="Glyco_hydro_71"/>
    <property type="match status" value="1"/>
</dbReference>
<feature type="chain" id="PRO_5042263676" evidence="2">
    <location>
        <begin position="27"/>
        <end position="606"/>
    </location>
</feature>
<gene>
    <name evidence="3" type="ORF">B0H66DRAFT_625965</name>
</gene>
<dbReference type="CDD" id="cd11577">
    <property type="entry name" value="GH71"/>
    <property type="match status" value="1"/>
</dbReference>
<dbReference type="Gene3D" id="3.20.20.80">
    <property type="entry name" value="Glycosidases"/>
    <property type="match status" value="1"/>
</dbReference>
<keyword evidence="4" id="KW-1185">Reference proteome</keyword>
<name>A0AAE0I132_9PEZI</name>
<dbReference type="EMBL" id="JAUEDM010000005">
    <property type="protein sequence ID" value="KAK3316629.1"/>
    <property type="molecule type" value="Genomic_DNA"/>
</dbReference>
<dbReference type="AlphaFoldDB" id="A0AAE0I132"/>
<feature type="signal peptide" evidence="2">
    <location>
        <begin position="1"/>
        <end position="26"/>
    </location>
</feature>
<organism evidence="3 4">
    <name type="scientific">Apodospora peruviana</name>
    <dbReference type="NCBI Taxonomy" id="516989"/>
    <lineage>
        <taxon>Eukaryota</taxon>
        <taxon>Fungi</taxon>
        <taxon>Dikarya</taxon>
        <taxon>Ascomycota</taxon>
        <taxon>Pezizomycotina</taxon>
        <taxon>Sordariomycetes</taxon>
        <taxon>Sordariomycetidae</taxon>
        <taxon>Sordariales</taxon>
        <taxon>Lasiosphaeriaceae</taxon>
        <taxon>Apodospora</taxon>
    </lineage>
</organism>
<proteinExistence type="predicted"/>
<feature type="region of interest" description="Disordered" evidence="1">
    <location>
        <begin position="491"/>
        <end position="522"/>
    </location>
</feature>
<evidence type="ECO:0000313" key="3">
    <source>
        <dbReference type="EMBL" id="KAK3316629.1"/>
    </source>
</evidence>
<evidence type="ECO:0000256" key="1">
    <source>
        <dbReference type="SAM" id="MobiDB-lite"/>
    </source>
</evidence>
<accession>A0AAE0I132</accession>
<evidence type="ECO:0000256" key="2">
    <source>
        <dbReference type="SAM" id="SignalP"/>
    </source>
</evidence>
<feature type="compositionally biased region" description="Pro residues" evidence="1">
    <location>
        <begin position="501"/>
        <end position="517"/>
    </location>
</feature>
<comment type="caution">
    <text evidence="3">The sequence shown here is derived from an EMBL/GenBank/DDBJ whole genome shotgun (WGS) entry which is preliminary data.</text>
</comment>
<dbReference type="GO" id="GO:0051118">
    <property type="term" value="F:glucan endo-1,3-alpha-glucosidase activity"/>
    <property type="evidence" value="ECO:0007669"/>
    <property type="project" value="InterPro"/>
</dbReference>
<reference evidence="3" key="2">
    <citation type="submission" date="2023-06" db="EMBL/GenBank/DDBJ databases">
        <authorList>
            <consortium name="Lawrence Berkeley National Laboratory"/>
            <person name="Haridas S."/>
            <person name="Hensen N."/>
            <person name="Bonometti L."/>
            <person name="Westerberg I."/>
            <person name="Brannstrom I.O."/>
            <person name="Guillou S."/>
            <person name="Cros-Aarteil S."/>
            <person name="Calhoun S."/>
            <person name="Kuo A."/>
            <person name="Mondo S."/>
            <person name="Pangilinan J."/>
            <person name="Riley R."/>
            <person name="Labutti K."/>
            <person name="Andreopoulos B."/>
            <person name="Lipzen A."/>
            <person name="Chen C."/>
            <person name="Yanf M."/>
            <person name="Daum C."/>
            <person name="Ng V."/>
            <person name="Clum A."/>
            <person name="Steindorff A."/>
            <person name="Ohm R."/>
            <person name="Martin F."/>
            <person name="Silar P."/>
            <person name="Natvig D."/>
            <person name="Lalanne C."/>
            <person name="Gautier V."/>
            <person name="Ament-Velasquez S.L."/>
            <person name="Kruys A."/>
            <person name="Hutchinson M.I."/>
            <person name="Powell A.J."/>
            <person name="Barry K."/>
            <person name="Miller A.N."/>
            <person name="Grigoriev I.V."/>
            <person name="Debuchy R."/>
            <person name="Gladieux P."/>
            <person name="Thoren M.H."/>
            <person name="Johannesson H."/>
        </authorList>
    </citation>
    <scope>NUCLEOTIDE SEQUENCE</scope>
    <source>
        <strain evidence="3">CBS 118394</strain>
    </source>
</reference>
<keyword evidence="2" id="KW-0732">Signal</keyword>